<keyword evidence="2 3" id="KW-0040">ANK repeat</keyword>
<name>A0A1G7LX56_9FLAO</name>
<evidence type="ECO:0000256" key="2">
    <source>
        <dbReference type="ARBA" id="ARBA00023043"/>
    </source>
</evidence>
<reference evidence="5" key="1">
    <citation type="submission" date="2016-10" db="EMBL/GenBank/DDBJ databases">
        <authorList>
            <person name="Varghese N."/>
            <person name="Submissions S."/>
        </authorList>
    </citation>
    <scope>NUCLEOTIDE SEQUENCE [LARGE SCALE GENOMIC DNA]</scope>
    <source>
        <strain evidence="5">DSM 24729</strain>
    </source>
</reference>
<keyword evidence="1" id="KW-0677">Repeat</keyword>
<proteinExistence type="predicted"/>
<dbReference type="InterPro" id="IPR002110">
    <property type="entry name" value="Ankyrin_rpt"/>
</dbReference>
<dbReference type="Proteomes" id="UP000182114">
    <property type="component" value="Unassembled WGS sequence"/>
</dbReference>
<evidence type="ECO:0000313" key="5">
    <source>
        <dbReference type="Proteomes" id="UP000182114"/>
    </source>
</evidence>
<dbReference type="AlphaFoldDB" id="A0A1G7LX56"/>
<protein>
    <submittedName>
        <fullName evidence="4">Ankyrin repeat</fullName>
    </submittedName>
</protein>
<dbReference type="SUPFAM" id="SSF48452">
    <property type="entry name" value="TPR-like"/>
    <property type="match status" value="1"/>
</dbReference>
<accession>A0A1G7LX56</accession>
<evidence type="ECO:0000256" key="3">
    <source>
        <dbReference type="PROSITE-ProRule" id="PRU00023"/>
    </source>
</evidence>
<dbReference type="InterPro" id="IPR036770">
    <property type="entry name" value="Ankyrin_rpt-contain_sf"/>
</dbReference>
<dbReference type="SMART" id="SM00248">
    <property type="entry name" value="ANK"/>
    <property type="match status" value="5"/>
</dbReference>
<evidence type="ECO:0000313" key="4">
    <source>
        <dbReference type="EMBL" id="SDF54097.1"/>
    </source>
</evidence>
<dbReference type="Gene3D" id="1.25.40.20">
    <property type="entry name" value="Ankyrin repeat-containing domain"/>
    <property type="match status" value="1"/>
</dbReference>
<dbReference type="EMBL" id="FNBD01000023">
    <property type="protein sequence ID" value="SDF54097.1"/>
    <property type="molecule type" value="Genomic_DNA"/>
</dbReference>
<feature type="repeat" description="ANK" evidence="3">
    <location>
        <begin position="230"/>
        <end position="262"/>
    </location>
</feature>
<dbReference type="PROSITE" id="PS50297">
    <property type="entry name" value="ANK_REP_REGION"/>
    <property type="match status" value="1"/>
</dbReference>
<dbReference type="PROSITE" id="PS50088">
    <property type="entry name" value="ANK_REPEAT"/>
    <property type="match status" value="1"/>
</dbReference>
<dbReference type="RefSeq" id="WP_074539556.1">
    <property type="nucleotide sequence ID" value="NZ_FNBD01000023.1"/>
</dbReference>
<dbReference type="InterPro" id="IPR051637">
    <property type="entry name" value="Ank_repeat_dom-contain_49"/>
</dbReference>
<organism evidence="4 5">
    <name type="scientific">Cellulophaga baltica</name>
    <dbReference type="NCBI Taxonomy" id="76594"/>
    <lineage>
        <taxon>Bacteria</taxon>
        <taxon>Pseudomonadati</taxon>
        <taxon>Bacteroidota</taxon>
        <taxon>Flavobacteriia</taxon>
        <taxon>Flavobacteriales</taxon>
        <taxon>Flavobacteriaceae</taxon>
        <taxon>Cellulophaga</taxon>
    </lineage>
</organism>
<dbReference type="SUPFAM" id="SSF48403">
    <property type="entry name" value="Ankyrin repeat"/>
    <property type="match status" value="1"/>
</dbReference>
<gene>
    <name evidence="4" type="ORF">SAMN04487992_12311</name>
</gene>
<dbReference type="PANTHER" id="PTHR24180:SF45">
    <property type="entry name" value="POLY [ADP-RIBOSE] POLYMERASE TANKYRASE"/>
    <property type="match status" value="1"/>
</dbReference>
<dbReference type="InterPro" id="IPR011990">
    <property type="entry name" value="TPR-like_helical_dom_sf"/>
</dbReference>
<keyword evidence="5" id="KW-1185">Reference proteome</keyword>
<sequence>MNNNKAEFSKKEISTAVKNAYHYNNFTQLEQLIKAGLDINHKTVYSTLEYTEFKVEPMEKFASLGFDVNTSSGVFGLPKFFDFIEDFEGDVAMLKRALDIKGIDFNTTSEIGSSLLIAFDISLKSLSFEQADDYTLVFIKKIIEKGFNYSFINKKGNTALHYIEKSPKTVAYLVEKGLDIYAVNNNGETPLMIFCLEASNNEAYVEALKKYIELGADIHIATNDEASSRHGWTALHYAIYGKAPRIVEYLLYIGAKTDQLFKDDVTTLDLAIRTNNQDIMDLFMGDVEANKTPSVVKSMIGFFMLKMNYNEIVNWFEELPLEEADWETLHRASVAYRKMGDIETATKYGLFAIEKFGINNFLLDNMVFIYVVRGKFQNAFDIWDQYRNEFDPTTDPAANTIAHVVVAYDQLGKHKEGFEDVIDFVDKAKNTGESKGGLMFFNVACLAAINNDIDSAIDLSALAISKDYESVDFIDSCFDSIRDTTIFKTLMDFADNEVLYLTFKKDDETVTFYSRCDNEYDFITENGEVCSGETRSFNDLGHMLRMVYSEIGYLKQDGYKAYDVDFLKIWIPVYDDIFKRIAASTKKPLGRLNVEWDFDHNEDTLTRPYYVYGDNGYDLDHYDDVYYIPTQKIFESVIKEVVKLDSFKALNKKDTVEIIQSEHDGGNEFFYTYK</sequence>
<evidence type="ECO:0000256" key="1">
    <source>
        <dbReference type="ARBA" id="ARBA00022737"/>
    </source>
</evidence>
<dbReference type="Pfam" id="PF12796">
    <property type="entry name" value="Ank_2"/>
    <property type="match status" value="1"/>
</dbReference>
<dbReference type="PANTHER" id="PTHR24180">
    <property type="entry name" value="CYCLIN-DEPENDENT KINASE INHIBITOR 2C-RELATED"/>
    <property type="match status" value="1"/>
</dbReference>